<evidence type="ECO:0000259" key="23">
    <source>
        <dbReference type="SMART" id="SM00090"/>
    </source>
</evidence>
<dbReference type="PANTHER" id="PTHR45723">
    <property type="entry name" value="SERINE/THREONINE-PROTEIN KINASE RIO1"/>
    <property type="match status" value="1"/>
</dbReference>
<dbReference type="SMART" id="SM00090">
    <property type="entry name" value="RIO"/>
    <property type="match status" value="1"/>
</dbReference>
<dbReference type="InterPro" id="IPR011009">
    <property type="entry name" value="Kinase-like_dom_sf"/>
</dbReference>
<feature type="compositionally biased region" description="Basic and acidic residues" evidence="22">
    <location>
        <begin position="398"/>
        <end position="410"/>
    </location>
</feature>
<dbReference type="GO" id="GO:0042254">
    <property type="term" value="P:ribosome biogenesis"/>
    <property type="evidence" value="ECO:0007669"/>
    <property type="project" value="UniProtKB-KW"/>
</dbReference>
<dbReference type="GO" id="GO:0016787">
    <property type="term" value="F:hydrolase activity"/>
    <property type="evidence" value="ECO:0007669"/>
    <property type="project" value="UniProtKB-KW"/>
</dbReference>
<feature type="binding site" evidence="21">
    <location>
        <position position="207"/>
    </location>
    <ligand>
        <name>Mg(2+)</name>
        <dbReference type="ChEBI" id="CHEBI:18420"/>
    </ligand>
</feature>
<evidence type="ECO:0000256" key="4">
    <source>
        <dbReference type="ARBA" id="ARBA00012513"/>
    </source>
</evidence>
<keyword evidence="6" id="KW-0963">Cytoplasm</keyword>
<evidence type="ECO:0000256" key="20">
    <source>
        <dbReference type="PIRSR" id="PIRSR038147-2"/>
    </source>
</evidence>
<keyword evidence="10" id="KW-0479">Metal-binding</keyword>
<evidence type="ECO:0000256" key="12">
    <source>
        <dbReference type="ARBA" id="ARBA00022777"/>
    </source>
</evidence>
<dbReference type="InterPro" id="IPR051272">
    <property type="entry name" value="RIO-type_Ser/Thr_kinase"/>
</dbReference>
<dbReference type="PROSITE" id="PS01245">
    <property type="entry name" value="RIO1"/>
    <property type="match status" value="1"/>
</dbReference>
<evidence type="ECO:0000256" key="22">
    <source>
        <dbReference type="SAM" id="MobiDB-lite"/>
    </source>
</evidence>
<dbReference type="InterPro" id="IPR017407">
    <property type="entry name" value="Ser/Thr_kinase_Rio1"/>
</dbReference>
<keyword evidence="7" id="KW-0690">Ribosome biogenesis</keyword>
<keyword evidence="12 18" id="KW-0418">Kinase</keyword>
<evidence type="ECO:0000256" key="7">
    <source>
        <dbReference type="ARBA" id="ARBA00022517"/>
    </source>
</evidence>
<feature type="active site" description="Proton acceptor" evidence="19">
    <location>
        <position position="190"/>
    </location>
</feature>
<evidence type="ECO:0000256" key="3">
    <source>
        <dbReference type="ARBA" id="ARBA00009196"/>
    </source>
</evidence>
<evidence type="ECO:0000256" key="11">
    <source>
        <dbReference type="ARBA" id="ARBA00022741"/>
    </source>
</evidence>
<evidence type="ECO:0000313" key="24">
    <source>
        <dbReference type="EMBL" id="ELP89768.1"/>
    </source>
</evidence>
<dbReference type="CDD" id="cd05147">
    <property type="entry name" value="RIO1_euk"/>
    <property type="match status" value="1"/>
</dbReference>
<dbReference type="Gene3D" id="3.30.200.20">
    <property type="entry name" value="Phosphorylase Kinase, domain 1"/>
    <property type="match status" value="1"/>
</dbReference>
<feature type="compositionally biased region" description="Basic and acidic residues" evidence="22">
    <location>
        <begin position="419"/>
        <end position="449"/>
    </location>
</feature>
<reference evidence="24 25" key="1">
    <citation type="submission" date="2012-10" db="EMBL/GenBank/DDBJ databases">
        <authorList>
            <person name="Zafar N."/>
            <person name="Inman J."/>
            <person name="Hall N."/>
            <person name="Lorenzi H."/>
            <person name="Caler E."/>
        </authorList>
    </citation>
    <scope>NUCLEOTIDE SEQUENCE [LARGE SCALE GENOMIC DNA]</scope>
    <source>
        <strain evidence="24 25">IP1</strain>
    </source>
</reference>
<protein>
    <recommendedName>
        <fullName evidence="5 18">Serine/threonine-protein kinase RIO1</fullName>
        <ecNumber evidence="4 18">2.7.11.1</ecNumber>
    </recommendedName>
</protein>
<evidence type="ECO:0000256" key="9">
    <source>
        <dbReference type="ARBA" id="ARBA00022679"/>
    </source>
</evidence>
<dbReference type="Pfam" id="PF01163">
    <property type="entry name" value="RIO1"/>
    <property type="match status" value="1"/>
</dbReference>
<dbReference type="PIRSF" id="PIRSF038147">
    <property type="entry name" value="Ser/Thr_PK_RIO1"/>
    <property type="match status" value="1"/>
</dbReference>
<evidence type="ECO:0000256" key="18">
    <source>
        <dbReference type="PIRNR" id="PIRNR038147"/>
    </source>
</evidence>
<sequence>MEQHIENYIPTPTTKIKDRSDRATNEQVLDHRTRVVLATMIRNGLIKELHGSVSTGKEANVYHGFGEEFELAIKIFKTSILIFKDRERYVEGDYRYRKGFCRSNPRKMVTMWAEKEMRNLKRLGDFGIPAPRVLRVKNNVLVMEFLGEDGWAAPRLKDAPLNDDEKNEAYRQTVCDMHRMYNKCNMVHADLSEYNLLWWKGLVYVIDVGQAIELSHPSANDFLRMDCVNISNFYNKIGVHTLSPKDLFDLVTNPSIKESSVLDIIKQRFSVDWEKDTAVFLNSFLPNSLQELNKPLRDVFQPKKMTGVVYLPNAIPKHIKLTPLQVVANDDSASEDEINEMKVKKEKKEMKEKLKQEKKARLEAKKTYKRPEKKKENKKTETQVPSTEDLQNTPANQPKEEQKVVQDVKPEVLVGTPEDTQKECQEISSEESSKEDGRSEPVEIEKESEVNVDEMNSEEYIEYVTKLKEAKRAKRESDIIEEKKKMKEHKKEYCVNRREKLKEKIPKKKKQQMIKHSKRNQTKN</sequence>
<dbReference type="GO" id="GO:0046872">
    <property type="term" value="F:metal ion binding"/>
    <property type="evidence" value="ECO:0007669"/>
    <property type="project" value="UniProtKB-KW"/>
</dbReference>
<evidence type="ECO:0000256" key="8">
    <source>
        <dbReference type="ARBA" id="ARBA00022527"/>
    </source>
</evidence>
<feature type="compositionally biased region" description="Basic and acidic residues" evidence="22">
    <location>
        <begin position="344"/>
        <end position="381"/>
    </location>
</feature>
<evidence type="ECO:0000256" key="5">
    <source>
        <dbReference type="ARBA" id="ARBA00016038"/>
    </source>
</evidence>
<evidence type="ECO:0000256" key="10">
    <source>
        <dbReference type="ARBA" id="ARBA00022723"/>
    </source>
</evidence>
<dbReference type="FunFam" id="3.30.200.20:FF:000148">
    <property type="entry name" value="Serine/threonine-protein kinase RIO1"/>
    <property type="match status" value="1"/>
</dbReference>
<proteinExistence type="inferred from homology"/>
<feature type="binding site" evidence="21">
    <location>
        <position position="195"/>
    </location>
    <ligand>
        <name>Mg(2+)</name>
        <dbReference type="ChEBI" id="CHEBI:18420"/>
    </ligand>
</feature>
<gene>
    <name evidence="24" type="ORF">EIN_424900</name>
</gene>
<keyword evidence="11 18" id="KW-0547">Nucleotide-binding</keyword>
<feature type="region of interest" description="Disordered" evidence="22">
    <location>
        <begin position="344"/>
        <end position="453"/>
    </location>
</feature>
<evidence type="ECO:0000256" key="16">
    <source>
        <dbReference type="ARBA" id="ARBA00047899"/>
    </source>
</evidence>
<comment type="cofactor">
    <cofactor evidence="1 21">
        <name>Mg(2+)</name>
        <dbReference type="ChEBI" id="CHEBI:18420"/>
    </cofactor>
</comment>
<feature type="binding site" evidence="20">
    <location>
        <position position="74"/>
    </location>
    <ligand>
        <name>ATP</name>
        <dbReference type="ChEBI" id="CHEBI:30616"/>
    </ligand>
</feature>
<keyword evidence="15" id="KW-0460">Magnesium</keyword>
<dbReference type="GO" id="GO:0005737">
    <property type="term" value="C:cytoplasm"/>
    <property type="evidence" value="ECO:0007669"/>
    <property type="project" value="UniProtKB-SubCell"/>
</dbReference>
<evidence type="ECO:0000256" key="21">
    <source>
        <dbReference type="PIRSR" id="PIRSR038147-3"/>
    </source>
</evidence>
<feature type="compositionally biased region" description="Basic residues" evidence="22">
    <location>
        <begin position="505"/>
        <end position="524"/>
    </location>
</feature>
<dbReference type="GO" id="GO:0005524">
    <property type="term" value="F:ATP binding"/>
    <property type="evidence" value="ECO:0007669"/>
    <property type="project" value="UniProtKB-KW"/>
</dbReference>
<feature type="compositionally biased region" description="Basic and acidic residues" evidence="22">
    <location>
        <begin position="471"/>
        <end position="504"/>
    </location>
</feature>
<accession>A0A0A1U5V4</accession>
<feature type="active site" description="4-aspartylphosphate intermediate" evidence="19">
    <location>
        <position position="207"/>
    </location>
</feature>
<dbReference type="InterPro" id="IPR000687">
    <property type="entry name" value="RIO_kinase"/>
</dbReference>
<dbReference type="InterPro" id="IPR018935">
    <property type="entry name" value="RIO_kinase_CS"/>
</dbReference>
<evidence type="ECO:0000256" key="14">
    <source>
        <dbReference type="ARBA" id="ARBA00022840"/>
    </source>
</evidence>
<evidence type="ECO:0000256" key="13">
    <source>
        <dbReference type="ARBA" id="ARBA00022801"/>
    </source>
</evidence>
<keyword evidence="13" id="KW-0378">Hydrolase</keyword>
<dbReference type="SUPFAM" id="SSF56112">
    <property type="entry name" value="Protein kinase-like (PK-like)"/>
    <property type="match status" value="1"/>
</dbReference>
<dbReference type="InterPro" id="IPR018934">
    <property type="entry name" value="RIO_dom"/>
</dbReference>
<evidence type="ECO:0000256" key="17">
    <source>
        <dbReference type="ARBA" id="ARBA00048679"/>
    </source>
</evidence>
<evidence type="ECO:0000256" key="19">
    <source>
        <dbReference type="PIRSR" id="PIRSR038147-1"/>
    </source>
</evidence>
<dbReference type="AlphaFoldDB" id="A0A0A1U5V4"/>
<feature type="region of interest" description="Disordered" evidence="22">
    <location>
        <begin position="471"/>
        <end position="524"/>
    </location>
</feature>
<evidence type="ECO:0000256" key="2">
    <source>
        <dbReference type="ARBA" id="ARBA00004496"/>
    </source>
</evidence>
<dbReference type="Gene3D" id="1.10.510.10">
    <property type="entry name" value="Transferase(Phosphotransferase) domain 1"/>
    <property type="match status" value="1"/>
</dbReference>
<keyword evidence="25" id="KW-1185">Reference proteome</keyword>
<evidence type="ECO:0000313" key="25">
    <source>
        <dbReference type="Proteomes" id="UP000014680"/>
    </source>
</evidence>
<evidence type="ECO:0000256" key="15">
    <source>
        <dbReference type="ARBA" id="ARBA00022842"/>
    </source>
</evidence>
<dbReference type="Proteomes" id="UP000014680">
    <property type="component" value="Unassembled WGS sequence"/>
</dbReference>
<evidence type="ECO:0000256" key="1">
    <source>
        <dbReference type="ARBA" id="ARBA00001946"/>
    </source>
</evidence>
<dbReference type="KEGG" id="eiv:EIN_424900"/>
<dbReference type="GO" id="GO:0004674">
    <property type="term" value="F:protein serine/threonine kinase activity"/>
    <property type="evidence" value="ECO:0007669"/>
    <property type="project" value="UniProtKB-KW"/>
</dbReference>
<dbReference type="OrthoDB" id="205248at2759"/>
<dbReference type="EMBL" id="KB206573">
    <property type="protein sequence ID" value="ELP89768.1"/>
    <property type="molecule type" value="Genomic_DNA"/>
</dbReference>
<dbReference type="GeneID" id="14888778"/>
<feature type="domain" description="RIO kinase" evidence="23">
    <location>
        <begin position="18"/>
        <end position="253"/>
    </location>
</feature>
<dbReference type="RefSeq" id="XP_004256539.1">
    <property type="nucleotide sequence ID" value="XM_004256491.1"/>
</dbReference>
<feature type="binding site" evidence="20">
    <location>
        <position position="146"/>
    </location>
    <ligand>
        <name>ATP</name>
        <dbReference type="ChEBI" id="CHEBI:30616"/>
    </ligand>
</feature>
<feature type="region of interest" description="Disordered" evidence="22">
    <location>
        <begin position="1"/>
        <end position="22"/>
    </location>
</feature>
<feature type="compositionally biased region" description="Polar residues" evidence="22">
    <location>
        <begin position="383"/>
        <end position="396"/>
    </location>
</feature>
<keyword evidence="9 18" id="KW-0808">Transferase</keyword>
<dbReference type="EC" id="2.7.11.1" evidence="4 18"/>
<keyword evidence="14 18" id="KW-0067">ATP-binding</keyword>
<comment type="subcellular location">
    <subcellularLocation>
        <location evidence="2">Cytoplasm</location>
    </subcellularLocation>
</comment>
<keyword evidence="8 18" id="KW-0723">Serine/threonine-protein kinase</keyword>
<name>A0A0A1U5V4_ENTIV</name>
<organism evidence="24 25">
    <name type="scientific">Entamoeba invadens IP1</name>
    <dbReference type="NCBI Taxonomy" id="370355"/>
    <lineage>
        <taxon>Eukaryota</taxon>
        <taxon>Amoebozoa</taxon>
        <taxon>Evosea</taxon>
        <taxon>Archamoebae</taxon>
        <taxon>Mastigamoebida</taxon>
        <taxon>Entamoebidae</taxon>
        <taxon>Entamoeba</taxon>
    </lineage>
</organism>
<dbReference type="GO" id="GO:0106310">
    <property type="term" value="F:protein serine kinase activity"/>
    <property type="evidence" value="ECO:0007669"/>
    <property type="project" value="RHEA"/>
</dbReference>
<comment type="catalytic activity">
    <reaction evidence="17 18">
        <text>L-seryl-[protein] + ATP = O-phospho-L-seryl-[protein] + ADP + H(+)</text>
        <dbReference type="Rhea" id="RHEA:17989"/>
        <dbReference type="Rhea" id="RHEA-COMP:9863"/>
        <dbReference type="Rhea" id="RHEA-COMP:11604"/>
        <dbReference type="ChEBI" id="CHEBI:15378"/>
        <dbReference type="ChEBI" id="CHEBI:29999"/>
        <dbReference type="ChEBI" id="CHEBI:30616"/>
        <dbReference type="ChEBI" id="CHEBI:83421"/>
        <dbReference type="ChEBI" id="CHEBI:456216"/>
        <dbReference type="EC" id="2.7.11.1"/>
    </reaction>
</comment>
<evidence type="ECO:0000256" key="6">
    <source>
        <dbReference type="ARBA" id="ARBA00022490"/>
    </source>
</evidence>
<comment type="catalytic activity">
    <reaction evidence="16 18">
        <text>L-threonyl-[protein] + ATP = O-phospho-L-threonyl-[protein] + ADP + H(+)</text>
        <dbReference type="Rhea" id="RHEA:46608"/>
        <dbReference type="Rhea" id="RHEA-COMP:11060"/>
        <dbReference type="Rhea" id="RHEA-COMP:11605"/>
        <dbReference type="ChEBI" id="CHEBI:15378"/>
        <dbReference type="ChEBI" id="CHEBI:30013"/>
        <dbReference type="ChEBI" id="CHEBI:30616"/>
        <dbReference type="ChEBI" id="CHEBI:61977"/>
        <dbReference type="ChEBI" id="CHEBI:456216"/>
        <dbReference type="EC" id="2.7.11.1"/>
    </reaction>
</comment>
<dbReference type="VEuPathDB" id="AmoebaDB:EIN_424900"/>
<comment type="similarity">
    <text evidence="3 18">Belongs to the protein kinase superfamily. RIO-type Ser/Thr kinase family.</text>
</comment>